<keyword evidence="1" id="KW-1133">Transmembrane helix</keyword>
<accession>A0A162BC50</accession>
<dbReference type="EMBL" id="AUXX01000001">
    <property type="protein sequence ID" value="KZN70372.1"/>
    <property type="molecule type" value="Genomic_DNA"/>
</dbReference>
<reference evidence="2 3" key="1">
    <citation type="submission" date="2013-07" db="EMBL/GenBank/DDBJ databases">
        <title>Comparative Genomic and Metabolomic Analysis of Twelve Strains of Pseudoalteromonas luteoviolacea.</title>
        <authorList>
            <person name="Vynne N.G."/>
            <person name="Mansson M."/>
            <person name="Gram L."/>
        </authorList>
    </citation>
    <scope>NUCLEOTIDE SEQUENCE [LARGE SCALE GENOMIC DNA]</scope>
    <source>
        <strain evidence="2 3">S4060-1</strain>
    </source>
</reference>
<protein>
    <submittedName>
        <fullName evidence="2">Uncharacterized protein</fullName>
    </submittedName>
</protein>
<name>A0A162BC50_9GAMM</name>
<comment type="caution">
    <text evidence="2">The sequence shown here is derived from an EMBL/GenBank/DDBJ whole genome shotgun (WGS) entry which is preliminary data.</text>
</comment>
<gene>
    <name evidence="2" type="ORF">N478_00280</name>
</gene>
<evidence type="ECO:0000313" key="2">
    <source>
        <dbReference type="EMBL" id="KZN70372.1"/>
    </source>
</evidence>
<proteinExistence type="predicted"/>
<dbReference type="Proteomes" id="UP000076661">
    <property type="component" value="Unassembled WGS sequence"/>
</dbReference>
<organism evidence="2 3">
    <name type="scientific">Pseudoalteromonas luteoviolacea S4060-1</name>
    <dbReference type="NCBI Taxonomy" id="1365257"/>
    <lineage>
        <taxon>Bacteria</taxon>
        <taxon>Pseudomonadati</taxon>
        <taxon>Pseudomonadota</taxon>
        <taxon>Gammaproteobacteria</taxon>
        <taxon>Alteromonadales</taxon>
        <taxon>Pseudoalteromonadaceae</taxon>
        <taxon>Pseudoalteromonas</taxon>
    </lineage>
</organism>
<keyword evidence="1" id="KW-0472">Membrane</keyword>
<dbReference type="AlphaFoldDB" id="A0A162BC50"/>
<feature type="transmembrane region" description="Helical" evidence="1">
    <location>
        <begin position="61"/>
        <end position="80"/>
    </location>
</feature>
<sequence length="107" mass="12483">MLRNTCKLTLIFYILLSFLPLLVNSLTLTQCISQIFRLKVNVKSPLISLNYQLEHRVTLEYFVTIEILTFATYIIVNFLIDFDVKLVFDRNKTPPLHTMHVAVILPN</sequence>
<dbReference type="PATRIC" id="fig|1365257.3.peg.56"/>
<keyword evidence="1" id="KW-0812">Transmembrane</keyword>
<evidence type="ECO:0000313" key="3">
    <source>
        <dbReference type="Proteomes" id="UP000076661"/>
    </source>
</evidence>
<evidence type="ECO:0000256" key="1">
    <source>
        <dbReference type="SAM" id="Phobius"/>
    </source>
</evidence>